<dbReference type="InterPro" id="IPR009492">
    <property type="entry name" value="TniQ"/>
</dbReference>
<proteinExistence type="predicted"/>
<evidence type="ECO:0000313" key="4">
    <source>
        <dbReference type="Proteomes" id="UP001242811"/>
    </source>
</evidence>
<accession>A0ABU0L6Y8</accession>
<organism evidence="3 4">
    <name type="scientific">Paenibacillus brasilensis</name>
    <dbReference type="NCBI Taxonomy" id="128574"/>
    <lineage>
        <taxon>Bacteria</taxon>
        <taxon>Bacillati</taxon>
        <taxon>Bacillota</taxon>
        <taxon>Bacilli</taxon>
        <taxon>Bacillales</taxon>
        <taxon>Paenibacillaceae</taxon>
        <taxon>Paenibacillus</taxon>
    </lineage>
</organism>
<comment type="caution">
    <text evidence="3">The sequence shown here is derived from an EMBL/GenBank/DDBJ whole genome shotgun (WGS) entry which is preliminary data.</text>
</comment>
<dbReference type="Pfam" id="PF15978">
    <property type="entry name" value="TnsD"/>
    <property type="match status" value="1"/>
</dbReference>
<name>A0ABU0L6Y8_9BACL</name>
<evidence type="ECO:0000259" key="2">
    <source>
        <dbReference type="Pfam" id="PF15978"/>
    </source>
</evidence>
<feature type="domain" description="Transposon Tn7 transposition protein TnsD C-terminal" evidence="2">
    <location>
        <begin position="121"/>
        <end position="357"/>
    </location>
</feature>
<feature type="domain" description="TniQ" evidence="1">
    <location>
        <begin position="5"/>
        <end position="68"/>
    </location>
</feature>
<keyword evidence="3" id="KW-0689">Ribosomal protein</keyword>
<keyword evidence="3" id="KW-0687">Ribonucleoprotein</keyword>
<dbReference type="Pfam" id="PF06527">
    <property type="entry name" value="TniQ"/>
    <property type="match status" value="1"/>
</dbReference>
<sequence length="399" mass="46309">MKEEMAADKSQRIQMIAGVMASIIRIHKVLKICPLCLQADLDQFGEAYWHRTHQLPGVLVCPIHNCLLLEKCHQCNEDFMDQRIQYPALPTAFCRNHHALSEMVRIVEDLRLIGLSDFSNYILKGGYSEYNKEQMYDKYIQRLIRLGYCTATGRVKQREVREFFLSQYNPQFLTQIAVKLPEDNDFNWLSTILRKSRRSQHPLLHILIIQLLWDSPESIKLEGASSPFGFGPWPCLNPISDHHHVNVIPHVKIKRCSNTRRPVGTFECPSCGFTYSRRGPDQDRSAIYTIGRIKKFGPIWISQLEQLSKDHALGLRELSRLMKCDPKTIKRYLIGSISLKNEVNNLTNFQQRKKKRKATPTTKKSNVTPVRVDWAIRDQEINMLIKDAIKKLNNKRVSL</sequence>
<keyword evidence="4" id="KW-1185">Reference proteome</keyword>
<protein>
    <submittedName>
        <fullName evidence="3">Ribosomal protein L37E</fullName>
    </submittedName>
</protein>
<dbReference type="Proteomes" id="UP001242811">
    <property type="component" value="Unassembled WGS sequence"/>
</dbReference>
<evidence type="ECO:0000259" key="1">
    <source>
        <dbReference type="Pfam" id="PF06527"/>
    </source>
</evidence>
<evidence type="ECO:0000313" key="3">
    <source>
        <dbReference type="EMBL" id="MDQ0497067.1"/>
    </source>
</evidence>
<reference evidence="3 4" key="1">
    <citation type="submission" date="2023-07" db="EMBL/GenBank/DDBJ databases">
        <title>Genomic Encyclopedia of Type Strains, Phase IV (KMG-IV): sequencing the most valuable type-strain genomes for metagenomic binning, comparative biology and taxonomic classification.</title>
        <authorList>
            <person name="Goeker M."/>
        </authorList>
    </citation>
    <scope>NUCLEOTIDE SEQUENCE [LARGE SCALE GENOMIC DNA]</scope>
    <source>
        <strain evidence="3 4">DSM 14914</strain>
    </source>
</reference>
<dbReference type="EMBL" id="JAUSWA010000052">
    <property type="protein sequence ID" value="MDQ0497067.1"/>
    <property type="molecule type" value="Genomic_DNA"/>
</dbReference>
<dbReference type="InterPro" id="IPR032750">
    <property type="entry name" value="TnsD_C"/>
</dbReference>
<gene>
    <name evidence="3" type="ORF">QOZ95_005268</name>
</gene>
<dbReference type="GO" id="GO:0005840">
    <property type="term" value="C:ribosome"/>
    <property type="evidence" value="ECO:0007669"/>
    <property type="project" value="UniProtKB-KW"/>
</dbReference>